<accession>A0AAV4XID5</accession>
<name>A0AAV4XID5_CAEEX</name>
<dbReference type="AlphaFoldDB" id="A0AAV4XID5"/>
<evidence type="ECO:0000313" key="1">
    <source>
        <dbReference type="EMBL" id="GIY94810.1"/>
    </source>
</evidence>
<dbReference type="Proteomes" id="UP001054945">
    <property type="component" value="Unassembled WGS sequence"/>
</dbReference>
<proteinExistence type="predicted"/>
<keyword evidence="2" id="KW-1185">Reference proteome</keyword>
<dbReference type="EMBL" id="BPLR01017826">
    <property type="protein sequence ID" value="GIY94810.1"/>
    <property type="molecule type" value="Genomic_DNA"/>
</dbReference>
<protein>
    <submittedName>
        <fullName evidence="1">Uncharacterized protein</fullName>
    </submittedName>
</protein>
<reference evidence="1 2" key="1">
    <citation type="submission" date="2021-06" db="EMBL/GenBank/DDBJ databases">
        <title>Caerostris extrusa draft genome.</title>
        <authorList>
            <person name="Kono N."/>
            <person name="Arakawa K."/>
        </authorList>
    </citation>
    <scope>NUCLEOTIDE SEQUENCE [LARGE SCALE GENOMIC DNA]</scope>
</reference>
<organism evidence="1 2">
    <name type="scientific">Caerostris extrusa</name>
    <name type="common">Bark spider</name>
    <name type="synonym">Caerostris bankana</name>
    <dbReference type="NCBI Taxonomy" id="172846"/>
    <lineage>
        <taxon>Eukaryota</taxon>
        <taxon>Metazoa</taxon>
        <taxon>Ecdysozoa</taxon>
        <taxon>Arthropoda</taxon>
        <taxon>Chelicerata</taxon>
        <taxon>Arachnida</taxon>
        <taxon>Araneae</taxon>
        <taxon>Araneomorphae</taxon>
        <taxon>Entelegynae</taxon>
        <taxon>Araneoidea</taxon>
        <taxon>Araneidae</taxon>
        <taxon>Caerostris</taxon>
    </lineage>
</organism>
<comment type="caution">
    <text evidence="1">The sequence shown here is derived from an EMBL/GenBank/DDBJ whole genome shotgun (WGS) entry which is preliminary data.</text>
</comment>
<gene>
    <name evidence="1" type="ORF">CEXT_403251</name>
</gene>
<sequence>MTHSLLPSLQRQSYLQLLGCPRNQANFVPAPPPKTNYWEERMKTMKANKLLLSAPTSLKKTTSTNSVKMENFHQIKSNPKFQVLPLQPPFQKKILPLKFCSLLLRRSMFSLQT</sequence>
<evidence type="ECO:0000313" key="2">
    <source>
        <dbReference type="Proteomes" id="UP001054945"/>
    </source>
</evidence>